<comment type="function">
    <text evidence="2">Antitoxin component of a type II toxin-antitoxin (TA) system.</text>
</comment>
<dbReference type="Gene3D" id="3.40.1620.10">
    <property type="entry name" value="YefM-like domain"/>
    <property type="match status" value="1"/>
</dbReference>
<dbReference type="OrthoDB" id="2321886at2"/>
<dbReference type="HOGENOM" id="CLU_155837_3_0_3"/>
<dbReference type="EMBL" id="CP000842">
    <property type="protein sequence ID" value="ABW32984.1"/>
    <property type="molecule type" value="Genomic_DNA"/>
</dbReference>
<dbReference type="Gene3D" id="1.10.1220.170">
    <property type="match status" value="1"/>
</dbReference>
<proteinExistence type="inferred from homology"/>
<dbReference type="RefSeq" id="WP_012167874.1">
    <property type="nucleotide sequence ID" value="NC_009930.1"/>
</dbReference>
<protein>
    <recommendedName>
        <fullName evidence="2">Antitoxin</fullName>
    </recommendedName>
</protein>
<evidence type="ECO:0000313" key="4">
    <source>
        <dbReference type="Proteomes" id="UP000000268"/>
    </source>
</evidence>
<evidence type="ECO:0000313" key="3">
    <source>
        <dbReference type="EMBL" id="ABW32984.1"/>
    </source>
</evidence>
<dbReference type="Proteomes" id="UP000000268">
    <property type="component" value="Plasmid pREB5"/>
</dbReference>
<geneLocation type="plasmid" evidence="3 4">
    <name>pREB5</name>
</geneLocation>
<evidence type="ECO:0000256" key="2">
    <source>
        <dbReference type="RuleBase" id="RU362080"/>
    </source>
</evidence>
<dbReference type="NCBIfam" id="TIGR01552">
    <property type="entry name" value="phd_fam"/>
    <property type="match status" value="1"/>
</dbReference>
<sequence>MLSKDISYTQARANLTDTLNDVEDNRSIVVIRRRGRPGVALIAEDELTSLMETVHLLKSPTNAKRLFEALDEVQSGDFEVADSIHELAEELGLEQEA</sequence>
<dbReference type="SUPFAM" id="SSF143120">
    <property type="entry name" value="YefM-like"/>
    <property type="match status" value="1"/>
</dbReference>
<dbReference type="PANTHER" id="PTHR33713">
    <property type="entry name" value="ANTITOXIN YAFN-RELATED"/>
    <property type="match status" value="1"/>
</dbReference>
<organism evidence="3 4">
    <name type="scientific">Acaryochloris marina (strain MBIC 11017)</name>
    <dbReference type="NCBI Taxonomy" id="329726"/>
    <lineage>
        <taxon>Bacteria</taxon>
        <taxon>Bacillati</taxon>
        <taxon>Cyanobacteriota</taxon>
        <taxon>Cyanophyceae</taxon>
        <taxon>Acaryochloridales</taxon>
        <taxon>Acaryochloridaceae</taxon>
        <taxon>Acaryochloris</taxon>
    </lineage>
</organism>
<comment type="similarity">
    <text evidence="1 2">Belongs to the phD/YefM antitoxin family.</text>
</comment>
<accession>A8ZPP8</accession>
<dbReference type="PANTHER" id="PTHR33713:SF6">
    <property type="entry name" value="ANTITOXIN YEFM"/>
    <property type="match status" value="1"/>
</dbReference>
<dbReference type="InterPro" id="IPR036165">
    <property type="entry name" value="YefM-like_sf"/>
</dbReference>
<gene>
    <name evidence="3" type="ordered locus">AM1_E0215</name>
</gene>
<dbReference type="InterPro" id="IPR051405">
    <property type="entry name" value="phD/YefM_antitoxin"/>
</dbReference>
<keyword evidence="4" id="KW-1185">Reference proteome</keyword>
<name>A8ZPP8_ACAM1</name>
<dbReference type="AlphaFoldDB" id="A8ZPP8"/>
<reference evidence="3 4" key="1">
    <citation type="journal article" date="2008" name="Proc. Natl. Acad. Sci. U.S.A.">
        <title>Niche adaptation and genome expansion in the chlorophyll d-producing cyanobacterium Acaryochloris marina.</title>
        <authorList>
            <person name="Swingley W.D."/>
            <person name="Chen M."/>
            <person name="Cheung P.C."/>
            <person name="Conrad A.L."/>
            <person name="Dejesa L.C."/>
            <person name="Hao J."/>
            <person name="Honchak B.M."/>
            <person name="Karbach L.E."/>
            <person name="Kurdoglu A."/>
            <person name="Lahiri S."/>
            <person name="Mastrian S.D."/>
            <person name="Miyashita H."/>
            <person name="Page L."/>
            <person name="Ramakrishna P."/>
            <person name="Satoh S."/>
            <person name="Sattley W.M."/>
            <person name="Shimada Y."/>
            <person name="Taylor H.L."/>
            <person name="Tomo T."/>
            <person name="Tsuchiya T."/>
            <person name="Wang Z.T."/>
            <person name="Raymond J."/>
            <person name="Mimuro M."/>
            <person name="Blankenship R.E."/>
            <person name="Touchman J.W."/>
        </authorList>
    </citation>
    <scope>NUCLEOTIDE SEQUENCE [LARGE SCALE GENOMIC DNA]</scope>
    <source>
        <strain evidence="4">MBIC 11017</strain>
        <plasmid evidence="4">Plasmid pREB5</plasmid>
    </source>
</reference>
<dbReference type="Pfam" id="PF02604">
    <property type="entry name" value="PhdYeFM_antitox"/>
    <property type="match status" value="1"/>
</dbReference>
<dbReference type="KEGG" id="amr:AM1_E0215"/>
<dbReference type="InterPro" id="IPR006442">
    <property type="entry name" value="Antitoxin_Phd/YefM"/>
</dbReference>
<keyword evidence="3" id="KW-0614">Plasmid</keyword>
<evidence type="ECO:0000256" key="1">
    <source>
        <dbReference type="ARBA" id="ARBA00009981"/>
    </source>
</evidence>